<gene>
    <name evidence="7" type="ORF">BD311DRAFT_835193</name>
</gene>
<keyword evidence="5" id="KW-0472">Membrane</keyword>
<evidence type="ECO:0000256" key="3">
    <source>
        <dbReference type="ARBA" id="ARBA00023027"/>
    </source>
</evidence>
<feature type="compositionally biased region" description="Low complexity" evidence="4">
    <location>
        <begin position="120"/>
        <end position="136"/>
    </location>
</feature>
<dbReference type="GO" id="GO:0004029">
    <property type="term" value="F:aldehyde dehydrogenase (NAD+) activity"/>
    <property type="evidence" value="ECO:0007669"/>
    <property type="project" value="InterPro"/>
</dbReference>
<dbReference type="InterPro" id="IPR016162">
    <property type="entry name" value="Ald_DH_N"/>
</dbReference>
<evidence type="ECO:0000313" key="7">
    <source>
        <dbReference type="EMBL" id="TBU21188.1"/>
    </source>
</evidence>
<protein>
    <submittedName>
        <fullName evidence="7">Aldehyde/histidinol dehydrogenase</fullName>
    </submittedName>
</protein>
<evidence type="ECO:0000256" key="4">
    <source>
        <dbReference type="SAM" id="MobiDB-lite"/>
    </source>
</evidence>
<dbReference type="InterPro" id="IPR016161">
    <property type="entry name" value="Ald_DH/histidinol_DH"/>
</dbReference>
<keyword evidence="5" id="KW-0812">Transmembrane</keyword>
<dbReference type="EMBL" id="ML143677">
    <property type="protein sequence ID" value="TBU21188.1"/>
    <property type="molecule type" value="Genomic_DNA"/>
</dbReference>
<feature type="compositionally biased region" description="Low complexity" evidence="4">
    <location>
        <begin position="26"/>
        <end position="41"/>
    </location>
</feature>
<dbReference type="Pfam" id="PF00171">
    <property type="entry name" value="Aldedh"/>
    <property type="match status" value="1"/>
</dbReference>
<dbReference type="PANTHER" id="PTHR43521">
    <property type="entry name" value="ALPHA-AMINOADIPIC SEMIALDEHYDE DEHYDROGENASE"/>
    <property type="match status" value="1"/>
</dbReference>
<dbReference type="InterPro" id="IPR044638">
    <property type="entry name" value="ALDH7A1-like"/>
</dbReference>
<comment type="similarity">
    <text evidence="1">Belongs to the aldehyde dehydrogenase family.</text>
</comment>
<feature type="compositionally biased region" description="Low complexity" evidence="4">
    <location>
        <begin position="168"/>
        <end position="185"/>
    </location>
</feature>
<evidence type="ECO:0000256" key="2">
    <source>
        <dbReference type="ARBA" id="ARBA00023002"/>
    </source>
</evidence>
<feature type="compositionally biased region" description="Polar residues" evidence="4">
    <location>
        <begin position="100"/>
        <end position="119"/>
    </location>
</feature>
<dbReference type="SUPFAM" id="SSF53720">
    <property type="entry name" value="ALDH-like"/>
    <property type="match status" value="1"/>
</dbReference>
<dbReference type="InterPro" id="IPR015590">
    <property type="entry name" value="Aldehyde_DH_dom"/>
</dbReference>
<feature type="transmembrane region" description="Helical" evidence="5">
    <location>
        <begin position="202"/>
        <end position="219"/>
    </location>
</feature>
<dbReference type="AlphaFoldDB" id="A0A4Q9M589"/>
<dbReference type="Proteomes" id="UP000292957">
    <property type="component" value="Unassembled WGS sequence"/>
</dbReference>
<keyword evidence="3" id="KW-0520">NAD</keyword>
<evidence type="ECO:0000259" key="6">
    <source>
        <dbReference type="Pfam" id="PF00171"/>
    </source>
</evidence>
<dbReference type="OrthoDB" id="310895at2759"/>
<feature type="domain" description="Aldehyde dehydrogenase" evidence="6">
    <location>
        <begin position="200"/>
        <end position="314"/>
    </location>
</feature>
<accession>A0A4Q9M589</accession>
<name>A0A4Q9M589_9APHY</name>
<keyword evidence="2" id="KW-0560">Oxidoreductase</keyword>
<proteinExistence type="inferred from homology"/>
<keyword evidence="5" id="KW-1133">Transmembrane helix</keyword>
<organism evidence="7">
    <name type="scientific">Dichomitus squalens</name>
    <dbReference type="NCBI Taxonomy" id="114155"/>
    <lineage>
        <taxon>Eukaryota</taxon>
        <taxon>Fungi</taxon>
        <taxon>Dikarya</taxon>
        <taxon>Basidiomycota</taxon>
        <taxon>Agaricomycotina</taxon>
        <taxon>Agaricomycetes</taxon>
        <taxon>Polyporales</taxon>
        <taxon>Polyporaceae</taxon>
        <taxon>Dichomitus</taxon>
    </lineage>
</organism>
<feature type="region of interest" description="Disordered" evidence="4">
    <location>
        <begin position="26"/>
        <end position="185"/>
    </location>
</feature>
<sequence>MAQRTAEGHAARLKVIQDAQEKAARATAAAAESANAASTSAAPPPAAPEVEMTESQEDEYHFPSEDDALYAAVDLGTLDEGVGRPIGFEDGESAGAATEEGSQVSSPSLATLANQNAGLPQQANPSNSSTSTSSASGSRERPRTPSMGGGFNLPAGQQSGRGQPPPRSISHVGVSTSTGSGTSSSLKRTAEVMHILEVPNRLGVVAVLFAFAVLMAVYGRNLALSLAVGNAIPWIPAPSTPLCAVAVARIVSEVLERSGVPGAVADLVLSGKAVGEHVVGSSDMDMVSLTGSEAVRREVEKVVQGLFGKALLELRQRFVHAGLRVHRSAKVVTYMLSAAIVAVPDADLTRAVPTVFFGAVGTASQRCTATLDGGNFVMPTIAIPQEVNVKAKVWSTSMLAPVLKEARLTSSSRRSSGTTACRRA</sequence>
<dbReference type="PANTHER" id="PTHR43521:SF1">
    <property type="entry name" value="ALPHA-AMINOADIPIC SEMIALDEHYDE DEHYDROGENASE"/>
    <property type="match status" value="1"/>
</dbReference>
<evidence type="ECO:0000256" key="1">
    <source>
        <dbReference type="ARBA" id="ARBA00009986"/>
    </source>
</evidence>
<dbReference type="Gene3D" id="3.40.605.10">
    <property type="entry name" value="Aldehyde Dehydrogenase, Chain A, domain 1"/>
    <property type="match status" value="1"/>
</dbReference>
<reference evidence="7" key="1">
    <citation type="submission" date="2019-01" db="EMBL/GenBank/DDBJ databases">
        <title>Draft genome sequences of three monokaryotic isolates of the white-rot basidiomycete fungus Dichomitus squalens.</title>
        <authorList>
            <consortium name="DOE Joint Genome Institute"/>
            <person name="Lopez S.C."/>
            <person name="Andreopoulos B."/>
            <person name="Pangilinan J."/>
            <person name="Lipzen A."/>
            <person name="Riley R."/>
            <person name="Ahrendt S."/>
            <person name="Ng V."/>
            <person name="Barry K."/>
            <person name="Daum C."/>
            <person name="Grigoriev I.V."/>
            <person name="Hilden K.S."/>
            <person name="Makela M.R."/>
            <person name="de Vries R.P."/>
        </authorList>
    </citation>
    <scope>NUCLEOTIDE SEQUENCE [LARGE SCALE GENOMIC DNA]</scope>
    <source>
        <strain evidence="7">OM18370.1</strain>
    </source>
</reference>
<evidence type="ECO:0000256" key="5">
    <source>
        <dbReference type="SAM" id="Phobius"/>
    </source>
</evidence>